<keyword evidence="4" id="KW-1185">Reference proteome</keyword>
<dbReference type="EMBL" id="QSBD01000002">
    <property type="protein sequence ID" value="RGX00173.1"/>
    <property type="molecule type" value="Genomic_DNA"/>
</dbReference>
<dbReference type="AlphaFoldDB" id="A0A125MF42"/>
<name>A0A125MF42_BACSE</name>
<reference evidence="2" key="2">
    <citation type="submission" date="2016-01" db="EMBL/GenBank/DDBJ databases">
        <authorList>
            <person name="McClelland M."/>
            <person name="Jain A."/>
            <person name="Saraogi P."/>
            <person name="Mendelson R."/>
            <person name="Westerman R."/>
            <person name="SanMiguel P."/>
            <person name="Csonka L."/>
        </authorList>
    </citation>
    <scope>NUCLEOTIDE SEQUENCE</scope>
    <source>
        <strain evidence="2">CL09T03C01</strain>
    </source>
</reference>
<dbReference type="STRING" id="46506.AA415_02735"/>
<dbReference type="InterPro" id="IPR014942">
    <property type="entry name" value="AbiEii"/>
</dbReference>
<protein>
    <submittedName>
        <fullName evidence="1">Nucleotidyl transferase AbiEii/AbiGii toxin family protein</fullName>
    </submittedName>
</protein>
<dbReference type="Proteomes" id="UP000467334">
    <property type="component" value="Unassembled WGS sequence"/>
</dbReference>
<reference evidence="2 4" key="1">
    <citation type="journal article" date="2016" name="BMC Genomics">
        <title>Type VI secretion systems of human gut Bacteroidales segregate into three genetic architectures, two of which are contained on mobile genetic elements.</title>
        <authorList>
            <person name="Coyne M.J."/>
            <person name="Roelofs K.G."/>
            <person name="Comstock L.E."/>
        </authorList>
    </citation>
    <scope>NUCLEOTIDE SEQUENCE [LARGE SCALE GENOMIC DNA]</scope>
    <source>
        <strain evidence="2 4">CL09T03C01</strain>
    </source>
</reference>
<dbReference type="Proteomes" id="UP000284777">
    <property type="component" value="Unassembled WGS sequence"/>
</dbReference>
<dbReference type="EMBL" id="WCLE01000041">
    <property type="protein sequence ID" value="KAB5311008.1"/>
    <property type="molecule type" value="Genomic_DNA"/>
</dbReference>
<evidence type="ECO:0000313" key="2">
    <source>
        <dbReference type="EMBL" id="KWR52869.1"/>
    </source>
</evidence>
<proteinExistence type="predicted"/>
<reference evidence="1 6" key="4">
    <citation type="journal article" date="2019" name="Nat. Med.">
        <title>A library of human gut bacterial isolates paired with longitudinal multiomics data enables mechanistic microbiome research.</title>
        <authorList>
            <person name="Poyet M."/>
            <person name="Groussin M."/>
            <person name="Gibbons S.M."/>
            <person name="Avila-Pacheco J."/>
            <person name="Jiang X."/>
            <person name="Kearney S.M."/>
            <person name="Perrotta A.R."/>
            <person name="Berdy B."/>
            <person name="Zhao S."/>
            <person name="Lieberman T.D."/>
            <person name="Swanson P.K."/>
            <person name="Smith M."/>
            <person name="Roesemann S."/>
            <person name="Alexander J.E."/>
            <person name="Rich S.A."/>
            <person name="Livny J."/>
            <person name="Vlamakis H."/>
            <person name="Clish C."/>
            <person name="Bullock K."/>
            <person name="Deik A."/>
            <person name="Scott J."/>
            <person name="Pierce K.A."/>
            <person name="Xavier R.J."/>
            <person name="Alm E.J."/>
        </authorList>
    </citation>
    <scope>NUCLEOTIDE SEQUENCE [LARGE SCALE GENOMIC DNA]</scope>
    <source>
        <strain evidence="1 6">BIOML-A6</strain>
    </source>
</reference>
<evidence type="ECO:0000313" key="5">
    <source>
        <dbReference type="Proteomes" id="UP000284777"/>
    </source>
</evidence>
<evidence type="ECO:0000313" key="3">
    <source>
        <dbReference type="EMBL" id="RGX00173.1"/>
    </source>
</evidence>
<sequence length="264" mass="31205">MIPEFAIREWNETVPWTDSEQVEQDLLICRALTEIYKDEYLASHLAFRGGTALHKLYLSPQPRYSEDIDLVQVTAEPIKETYDHIREALSFLGEPKIKQKRNNNTLIFRMESEIPPVVPIHLKIEINCKEHFNVLPMQKIPFSVSNKWYKGECDVLTYQLDELVGTKLRALYQRRKGRDLYDLYKALTTKELNIVNVLKCYNLYMDFVVDHIPTYKEFIINMEDKMQDEEFLGDTKQLLRPDEHFNPQEGYEVVKTALIDRLQK</sequence>
<dbReference type="RefSeq" id="WP_060386358.1">
    <property type="nucleotide sequence ID" value="NZ_CP081913.1"/>
</dbReference>
<keyword evidence="1" id="KW-0808">Transferase</keyword>
<dbReference type="Gene3D" id="3.10.450.620">
    <property type="entry name" value="JHP933, nucleotidyltransferase-like core domain"/>
    <property type="match status" value="1"/>
</dbReference>
<dbReference type="Proteomes" id="UP000056419">
    <property type="component" value="Unassembled WGS sequence"/>
</dbReference>
<evidence type="ECO:0000313" key="4">
    <source>
        <dbReference type="Proteomes" id="UP000056419"/>
    </source>
</evidence>
<comment type="caution">
    <text evidence="2">The sequence shown here is derived from an EMBL/GenBank/DDBJ whole genome shotgun (WGS) entry which is preliminary data.</text>
</comment>
<dbReference type="PATRIC" id="fig|46506.5.peg.2938"/>
<organism evidence="2 4">
    <name type="scientific">Bacteroides stercoris</name>
    <dbReference type="NCBI Taxonomy" id="46506"/>
    <lineage>
        <taxon>Bacteria</taxon>
        <taxon>Pseudomonadati</taxon>
        <taxon>Bacteroidota</taxon>
        <taxon>Bacteroidia</taxon>
        <taxon>Bacteroidales</taxon>
        <taxon>Bacteroidaceae</taxon>
        <taxon>Bacteroides</taxon>
    </lineage>
</organism>
<dbReference type="GO" id="GO:0016740">
    <property type="term" value="F:transferase activity"/>
    <property type="evidence" value="ECO:0007669"/>
    <property type="project" value="UniProtKB-KW"/>
</dbReference>
<evidence type="ECO:0000313" key="6">
    <source>
        <dbReference type="Proteomes" id="UP000467334"/>
    </source>
</evidence>
<dbReference type="EMBL" id="LRGC01000017">
    <property type="protein sequence ID" value="KWR52869.1"/>
    <property type="molecule type" value="Genomic_DNA"/>
</dbReference>
<evidence type="ECO:0000313" key="1">
    <source>
        <dbReference type="EMBL" id="KAB5311008.1"/>
    </source>
</evidence>
<accession>A0A125MF42</accession>
<gene>
    <name evidence="2" type="ORF">AA415_02735</name>
    <name evidence="3" type="ORF">DWV41_02850</name>
    <name evidence="1" type="ORF">F9958_14915</name>
</gene>
<dbReference type="Pfam" id="PF08843">
    <property type="entry name" value="AbiEii"/>
    <property type="match status" value="1"/>
</dbReference>
<reference evidence="3 5" key="3">
    <citation type="submission" date="2018-08" db="EMBL/GenBank/DDBJ databases">
        <title>A genome reference for cultivated species of the human gut microbiota.</title>
        <authorList>
            <person name="Zou Y."/>
            <person name="Xue W."/>
            <person name="Luo G."/>
        </authorList>
    </citation>
    <scope>NUCLEOTIDE SEQUENCE [LARGE SCALE GENOMIC DNA]</scope>
    <source>
        <strain evidence="3 5">AF05-4</strain>
    </source>
</reference>